<reference evidence="2" key="1">
    <citation type="submission" date="2021-12" db="EMBL/GenBank/DDBJ databases">
        <title>Curvularia clavata genome.</title>
        <authorList>
            <person name="Cao Y."/>
        </authorList>
    </citation>
    <scope>NUCLEOTIDE SEQUENCE</scope>
    <source>
        <strain evidence="2">Yc1106</strain>
    </source>
</reference>
<protein>
    <submittedName>
        <fullName evidence="2">Uncharacterized protein</fullName>
    </submittedName>
</protein>
<organism evidence="2 3">
    <name type="scientific">Curvularia clavata</name>
    <dbReference type="NCBI Taxonomy" id="95742"/>
    <lineage>
        <taxon>Eukaryota</taxon>
        <taxon>Fungi</taxon>
        <taxon>Dikarya</taxon>
        <taxon>Ascomycota</taxon>
        <taxon>Pezizomycotina</taxon>
        <taxon>Dothideomycetes</taxon>
        <taxon>Pleosporomycetidae</taxon>
        <taxon>Pleosporales</taxon>
        <taxon>Pleosporineae</taxon>
        <taxon>Pleosporaceae</taxon>
        <taxon>Curvularia</taxon>
    </lineage>
</organism>
<dbReference type="EMBL" id="CP089274">
    <property type="protein sequence ID" value="USP73572.1"/>
    <property type="molecule type" value="Genomic_DNA"/>
</dbReference>
<name>A0A9Q8Z062_CURCL</name>
<feature type="transmembrane region" description="Helical" evidence="1">
    <location>
        <begin position="568"/>
        <end position="592"/>
    </location>
</feature>
<accession>A0A9Q8Z062</accession>
<gene>
    <name evidence="2" type="ORF">yc1106_00846</name>
</gene>
<feature type="transmembrane region" description="Helical" evidence="1">
    <location>
        <begin position="112"/>
        <end position="132"/>
    </location>
</feature>
<sequence length="691" mass="76197">MSSGDKSVYLGFWTNWSQGATAGLTYTTTLDNGAFFIAFLALFVTFTGTCFWSIVSFVIHQTLSRQAPQNAIYHQQQAILRTSDTSSAALWRLITLGWAWRKVACTTSLKSTFIPLVASLATFSAFTIAGIFSSRVASSRDGEVLIDGVNCATVNLTLMASATDNTAEYYGAGRLRSSFNYKSACYAKLGSMDSCRTFARSTLPYTVTHGTPCPFPGEDRICLSKSGSIRLDSGFLNSHYDLGINAPPSSRYLYRTVAECSPLRDEEYMRYNETNSPRTLQFLYGNSPVECGHRDGCTVEVSDNKRSGNLLGLTQYTVSAISRWQLGQNSDVLNLNAWNPIPELSVQDADVNSICKYSVPRKYRYLTNDRPDLESNDVTYATPVRDPWFNATKGPVLIDTFAGNMTQYQTNQPAKALGCTQRYQFCNPALPKNISCTPPLGIFEASQTALATLFPDPQSRDSFEWSSRAIQNMANGFHEVVTILGGGSLLATDTLSAVGQAGLPDNQWELELENWFQFTLADLQRAVLDQATGPVDRKAASFHSAPKTAGGRAVCNNQKIRSDSYTSFNVLGLIIIFAVGGLIMLISVYLPLVTARIQRNRNPYASLEWISNDTLQLQRLAHEAVGAGEWTNACDDYPMARKHDLLAVLDITKQKHPVLRAESETVERIRIEATDKKQRSMTVETSASTLV</sequence>
<proteinExistence type="predicted"/>
<keyword evidence="3" id="KW-1185">Reference proteome</keyword>
<keyword evidence="1" id="KW-0472">Membrane</keyword>
<dbReference type="OrthoDB" id="3540210at2759"/>
<dbReference type="AlphaFoldDB" id="A0A9Q8Z062"/>
<keyword evidence="1" id="KW-1133">Transmembrane helix</keyword>
<dbReference type="VEuPathDB" id="FungiDB:yc1106_00846"/>
<evidence type="ECO:0000313" key="2">
    <source>
        <dbReference type="EMBL" id="USP73572.1"/>
    </source>
</evidence>
<dbReference type="Proteomes" id="UP001056012">
    <property type="component" value="Chromosome 1"/>
</dbReference>
<evidence type="ECO:0000256" key="1">
    <source>
        <dbReference type="SAM" id="Phobius"/>
    </source>
</evidence>
<feature type="transmembrane region" description="Helical" evidence="1">
    <location>
        <begin position="34"/>
        <end position="59"/>
    </location>
</feature>
<evidence type="ECO:0000313" key="3">
    <source>
        <dbReference type="Proteomes" id="UP001056012"/>
    </source>
</evidence>
<keyword evidence="1" id="KW-0812">Transmembrane</keyword>